<accession>I0YP90</accession>
<keyword evidence="4" id="KW-1185">Reference proteome</keyword>
<dbReference type="RefSeq" id="XP_005644753.1">
    <property type="nucleotide sequence ID" value="XM_005644696.1"/>
</dbReference>
<feature type="compositionally biased region" description="Polar residues" evidence="1">
    <location>
        <begin position="248"/>
        <end position="264"/>
    </location>
</feature>
<evidence type="ECO:0000256" key="1">
    <source>
        <dbReference type="SAM" id="MobiDB-lite"/>
    </source>
</evidence>
<dbReference type="Proteomes" id="UP000007264">
    <property type="component" value="Unassembled WGS sequence"/>
</dbReference>
<organism evidence="3 4">
    <name type="scientific">Coccomyxa subellipsoidea (strain C-169)</name>
    <name type="common">Green microalga</name>
    <dbReference type="NCBI Taxonomy" id="574566"/>
    <lineage>
        <taxon>Eukaryota</taxon>
        <taxon>Viridiplantae</taxon>
        <taxon>Chlorophyta</taxon>
        <taxon>core chlorophytes</taxon>
        <taxon>Trebouxiophyceae</taxon>
        <taxon>Trebouxiophyceae incertae sedis</taxon>
        <taxon>Coccomyxaceae</taxon>
        <taxon>Coccomyxa</taxon>
        <taxon>Coccomyxa subellipsoidea</taxon>
    </lineage>
</organism>
<dbReference type="KEGG" id="csl:COCSUDRAFT_44150"/>
<dbReference type="EMBL" id="AGSI01000016">
    <property type="protein sequence ID" value="EIE20209.1"/>
    <property type="molecule type" value="Genomic_DNA"/>
</dbReference>
<feature type="transmembrane region" description="Helical" evidence="2">
    <location>
        <begin position="42"/>
        <end position="62"/>
    </location>
</feature>
<reference evidence="3 4" key="1">
    <citation type="journal article" date="2012" name="Genome Biol.">
        <title>The genome of the polar eukaryotic microalga coccomyxa subellipsoidea reveals traits of cold adaptation.</title>
        <authorList>
            <person name="Blanc G."/>
            <person name="Agarkova I."/>
            <person name="Grimwood J."/>
            <person name="Kuo A."/>
            <person name="Brueggeman A."/>
            <person name="Dunigan D."/>
            <person name="Gurnon J."/>
            <person name="Ladunga I."/>
            <person name="Lindquist E."/>
            <person name="Lucas S."/>
            <person name="Pangilinan J."/>
            <person name="Proschold T."/>
            <person name="Salamov A."/>
            <person name="Schmutz J."/>
            <person name="Weeks D."/>
            <person name="Yamada T."/>
            <person name="Claverie J.M."/>
            <person name="Grigoriev I."/>
            <person name="Van Etten J."/>
            <person name="Lomsadze A."/>
            <person name="Borodovsky M."/>
        </authorList>
    </citation>
    <scope>NUCLEOTIDE SEQUENCE [LARGE SCALE GENOMIC DNA]</scope>
    <source>
        <strain evidence="3 4">C-169</strain>
    </source>
</reference>
<evidence type="ECO:0000313" key="3">
    <source>
        <dbReference type="EMBL" id="EIE20209.1"/>
    </source>
</evidence>
<dbReference type="AlphaFoldDB" id="I0YP90"/>
<protein>
    <submittedName>
        <fullName evidence="3">Uncharacterized protein</fullName>
    </submittedName>
</protein>
<keyword evidence="2" id="KW-1133">Transmembrane helix</keyword>
<keyword evidence="2" id="KW-0812">Transmembrane</keyword>
<feature type="region of interest" description="Disordered" evidence="1">
    <location>
        <begin position="164"/>
        <end position="204"/>
    </location>
</feature>
<evidence type="ECO:0000313" key="4">
    <source>
        <dbReference type="Proteomes" id="UP000007264"/>
    </source>
</evidence>
<feature type="region of interest" description="Disordered" evidence="1">
    <location>
        <begin position="88"/>
        <end position="107"/>
    </location>
</feature>
<gene>
    <name evidence="3" type="ORF">COCSUDRAFT_44150</name>
</gene>
<feature type="compositionally biased region" description="Low complexity" evidence="1">
    <location>
        <begin position="172"/>
        <end position="204"/>
    </location>
</feature>
<keyword evidence="2" id="KW-0472">Membrane</keyword>
<dbReference type="GeneID" id="17038185"/>
<dbReference type="OrthoDB" id="10586387at2759"/>
<evidence type="ECO:0000256" key="2">
    <source>
        <dbReference type="SAM" id="Phobius"/>
    </source>
</evidence>
<feature type="region of interest" description="Disordered" evidence="1">
    <location>
        <begin position="244"/>
        <end position="317"/>
    </location>
</feature>
<sequence>MTSRQRSGGILLGSLDDYHGQVVRPRSTSSSIVQDSQARSYVYLRLLAATSLLGMILLMVAGHHERHKATTSSVHFFSRRDLAASTPAVAPVTAPTPAPLPSRKTAVPTSRALDVGAVGITPSKPAFTIVVKAPAPAPSAKAPMKLKGGLTMAPAPVPAASEKVKTAGGLPGTAPVPGPAAAKKVSKPVSKPGRKIGAPAPGPAKAITAAKQNVGTRGGKGAGAPAYAPAPGLGGVAAAFRPAAAPRSSHSQRGASDKPVSSYSVGGISAPAAAPSKAPAKRPAAAPALAPAAAPGPATGAGRQPGSGYKSISSIFG</sequence>
<proteinExistence type="predicted"/>
<feature type="compositionally biased region" description="Low complexity" evidence="1">
    <location>
        <begin position="266"/>
        <end position="306"/>
    </location>
</feature>
<name>I0YP90_COCSC</name>
<comment type="caution">
    <text evidence="3">The sequence shown here is derived from an EMBL/GenBank/DDBJ whole genome shotgun (WGS) entry which is preliminary data.</text>
</comment>